<keyword evidence="3" id="KW-1185">Reference proteome</keyword>
<feature type="region of interest" description="Disordered" evidence="1">
    <location>
        <begin position="1"/>
        <end position="42"/>
    </location>
</feature>
<dbReference type="AlphaFoldDB" id="A0A6I8LII7"/>
<name>A0A6I8LII7_9PSEU</name>
<proteinExistence type="predicted"/>
<sequence>MAEVHPGHVHAGIHQGPHLLRRGSGRTQGTNDLRASAHVRTA</sequence>
<evidence type="ECO:0000313" key="2">
    <source>
        <dbReference type="EMBL" id="VVJ16871.1"/>
    </source>
</evidence>
<evidence type="ECO:0000256" key="1">
    <source>
        <dbReference type="SAM" id="MobiDB-lite"/>
    </source>
</evidence>
<protein>
    <submittedName>
        <fullName evidence="2">Uncharacterized protein</fullName>
    </submittedName>
</protein>
<organism evidence="2 3">
    <name type="scientific">Amycolatopsis camponoti</name>
    <dbReference type="NCBI Taxonomy" id="2606593"/>
    <lineage>
        <taxon>Bacteria</taxon>
        <taxon>Bacillati</taxon>
        <taxon>Actinomycetota</taxon>
        <taxon>Actinomycetes</taxon>
        <taxon>Pseudonocardiales</taxon>
        <taxon>Pseudonocardiaceae</taxon>
        <taxon>Amycolatopsis</taxon>
    </lineage>
</organism>
<dbReference type="Proteomes" id="UP000399805">
    <property type="component" value="Unassembled WGS sequence"/>
</dbReference>
<gene>
    <name evidence="2" type="ORF">AA23TX_01892</name>
</gene>
<evidence type="ECO:0000313" key="3">
    <source>
        <dbReference type="Proteomes" id="UP000399805"/>
    </source>
</evidence>
<dbReference type="EMBL" id="CABVGP010000001">
    <property type="protein sequence ID" value="VVJ16871.1"/>
    <property type="molecule type" value="Genomic_DNA"/>
</dbReference>
<reference evidence="2 3" key="1">
    <citation type="submission" date="2019-09" db="EMBL/GenBank/DDBJ databases">
        <authorList>
            <person name="Leyn A S."/>
        </authorList>
    </citation>
    <scope>NUCLEOTIDE SEQUENCE [LARGE SCALE GENOMIC DNA]</scope>
    <source>
        <strain evidence="2">AA231_1</strain>
    </source>
</reference>
<accession>A0A6I8LII7</accession>